<accession>A0ABY7K243</accession>
<keyword evidence="1" id="KW-0812">Transmembrane</keyword>
<evidence type="ECO:0000313" key="4">
    <source>
        <dbReference type="Proteomes" id="UP001164693"/>
    </source>
</evidence>
<evidence type="ECO:0000313" key="3">
    <source>
        <dbReference type="EMBL" id="WAX58916.1"/>
    </source>
</evidence>
<feature type="signal peptide" evidence="2">
    <location>
        <begin position="1"/>
        <end position="27"/>
    </location>
</feature>
<reference evidence="3" key="1">
    <citation type="submission" date="2022-05" db="EMBL/GenBank/DDBJ databases">
        <title>Jatrophihabitans sp. SB3-54 whole genome sequence.</title>
        <authorList>
            <person name="Suh M.K."/>
            <person name="Eom M.K."/>
            <person name="Kim J.S."/>
            <person name="Kim H.S."/>
            <person name="Do H.E."/>
            <person name="Shin Y.K."/>
            <person name="Lee J.-S."/>
        </authorList>
    </citation>
    <scope>NUCLEOTIDE SEQUENCE</scope>
    <source>
        <strain evidence="3">SB3-54</strain>
    </source>
</reference>
<organism evidence="3 4">
    <name type="scientific">Jatrophihabitans cynanchi</name>
    <dbReference type="NCBI Taxonomy" id="2944128"/>
    <lineage>
        <taxon>Bacteria</taxon>
        <taxon>Bacillati</taxon>
        <taxon>Actinomycetota</taxon>
        <taxon>Actinomycetes</taxon>
        <taxon>Jatrophihabitantales</taxon>
        <taxon>Jatrophihabitantaceae</taxon>
        <taxon>Jatrophihabitans</taxon>
    </lineage>
</organism>
<dbReference type="RefSeq" id="WP_269445457.1">
    <property type="nucleotide sequence ID" value="NZ_CP097463.1"/>
</dbReference>
<feature type="transmembrane region" description="Helical" evidence="1">
    <location>
        <begin position="230"/>
        <end position="249"/>
    </location>
</feature>
<feature type="chain" id="PRO_5045307634" description="CHRD domain-containing protein" evidence="2">
    <location>
        <begin position="28"/>
        <end position="257"/>
    </location>
</feature>
<keyword evidence="4" id="KW-1185">Reference proteome</keyword>
<sequence length="257" mass="25449">MNKLLRWAVPIAAIGITGLGLAMPASAAPSSTNYQATLDALNHASGSGTLSISLNGDRATVTEHYTGLATTFSGNPYPHVQHIHIDGMGTCPAMSADKNGDGIVDTVEGQPSYGKIGTTLATTGDTSAKAATTLTVAPSGGSADYKRTFTMNAATIAALKAGTAVVVVHGLDPSTLSKKAQGEKSNLVPSLPLAATSPALCGVLAASQMSTIPGGAPDTGGGSTSGVEDAALLGVSGGLILAAGGAFAARRRFARQS</sequence>
<gene>
    <name evidence="3" type="ORF">M6B22_09185</name>
</gene>
<evidence type="ECO:0000256" key="2">
    <source>
        <dbReference type="SAM" id="SignalP"/>
    </source>
</evidence>
<evidence type="ECO:0008006" key="5">
    <source>
        <dbReference type="Google" id="ProtNLM"/>
    </source>
</evidence>
<proteinExistence type="predicted"/>
<keyword evidence="1" id="KW-1133">Transmembrane helix</keyword>
<keyword evidence="1" id="KW-0472">Membrane</keyword>
<evidence type="ECO:0000256" key="1">
    <source>
        <dbReference type="SAM" id="Phobius"/>
    </source>
</evidence>
<protein>
    <recommendedName>
        <fullName evidence="5">CHRD domain-containing protein</fullName>
    </recommendedName>
</protein>
<keyword evidence="2" id="KW-0732">Signal</keyword>
<dbReference type="Proteomes" id="UP001164693">
    <property type="component" value="Chromosome"/>
</dbReference>
<name>A0ABY7K243_9ACTN</name>
<dbReference type="EMBL" id="CP097463">
    <property type="protein sequence ID" value="WAX58916.1"/>
    <property type="molecule type" value="Genomic_DNA"/>
</dbReference>